<dbReference type="Proteomes" id="UP000320762">
    <property type="component" value="Unassembled WGS sequence"/>
</dbReference>
<feature type="compositionally biased region" description="Polar residues" evidence="1">
    <location>
        <begin position="52"/>
        <end position="73"/>
    </location>
</feature>
<comment type="caution">
    <text evidence="2">The sequence shown here is derived from an EMBL/GenBank/DDBJ whole genome shotgun (WGS) entry which is preliminary data.</text>
</comment>
<organism evidence="2 3">
    <name type="scientific">Schizophyllum amplum</name>
    <dbReference type="NCBI Taxonomy" id="97359"/>
    <lineage>
        <taxon>Eukaryota</taxon>
        <taxon>Fungi</taxon>
        <taxon>Dikarya</taxon>
        <taxon>Basidiomycota</taxon>
        <taxon>Agaricomycotina</taxon>
        <taxon>Agaricomycetes</taxon>
        <taxon>Agaricomycetidae</taxon>
        <taxon>Agaricales</taxon>
        <taxon>Schizophyllaceae</taxon>
        <taxon>Schizophyllum</taxon>
    </lineage>
</organism>
<gene>
    <name evidence="2" type="ORF">BD626DRAFT_473457</name>
</gene>
<evidence type="ECO:0000313" key="2">
    <source>
        <dbReference type="EMBL" id="TRM69250.1"/>
    </source>
</evidence>
<sequence>MLREYRCMPLAPAVCSFYSHCRQNRLQREPETTYPRTMVTITCARSVRLQKEASSTSNAEGEAPSTSPNQSNAGRARTTGPKARLSRSV</sequence>
<proteinExistence type="predicted"/>
<dbReference type="AlphaFoldDB" id="A0A550CWT7"/>
<feature type="region of interest" description="Disordered" evidence="1">
    <location>
        <begin position="49"/>
        <end position="89"/>
    </location>
</feature>
<reference evidence="2 3" key="1">
    <citation type="journal article" date="2019" name="New Phytol.">
        <title>Comparative genomics reveals unique wood-decay strategies and fruiting body development in the Schizophyllaceae.</title>
        <authorList>
            <person name="Almasi E."/>
            <person name="Sahu N."/>
            <person name="Krizsan K."/>
            <person name="Balint B."/>
            <person name="Kovacs G.M."/>
            <person name="Kiss B."/>
            <person name="Cseklye J."/>
            <person name="Drula E."/>
            <person name="Henrissat B."/>
            <person name="Nagy I."/>
            <person name="Chovatia M."/>
            <person name="Adam C."/>
            <person name="LaButti K."/>
            <person name="Lipzen A."/>
            <person name="Riley R."/>
            <person name="Grigoriev I.V."/>
            <person name="Nagy L.G."/>
        </authorList>
    </citation>
    <scope>NUCLEOTIDE SEQUENCE [LARGE SCALE GENOMIC DNA]</scope>
    <source>
        <strain evidence="2 3">NL-1724</strain>
    </source>
</reference>
<name>A0A550CWT7_9AGAR</name>
<evidence type="ECO:0000256" key="1">
    <source>
        <dbReference type="SAM" id="MobiDB-lite"/>
    </source>
</evidence>
<accession>A0A550CWT7</accession>
<protein>
    <submittedName>
        <fullName evidence="2">Uncharacterized protein</fullName>
    </submittedName>
</protein>
<keyword evidence="3" id="KW-1185">Reference proteome</keyword>
<dbReference type="EMBL" id="VDMD01000001">
    <property type="protein sequence ID" value="TRM69250.1"/>
    <property type="molecule type" value="Genomic_DNA"/>
</dbReference>
<evidence type="ECO:0000313" key="3">
    <source>
        <dbReference type="Proteomes" id="UP000320762"/>
    </source>
</evidence>